<dbReference type="InterPro" id="IPR016431">
    <property type="entry name" value="Pyrv-formate_lyase-activ_prd"/>
</dbReference>
<feature type="domain" description="Radical SAM core" evidence="7">
    <location>
        <begin position="67"/>
        <end position="283"/>
    </location>
</feature>
<dbReference type="PIRSF" id="PIRSF004869">
    <property type="entry name" value="PflX_prd"/>
    <property type="match status" value="1"/>
</dbReference>
<dbReference type="EMBL" id="QMIF01000016">
    <property type="protein sequence ID" value="TVM31351.1"/>
    <property type="molecule type" value="Genomic_DNA"/>
</dbReference>
<dbReference type="Proteomes" id="UP000503251">
    <property type="component" value="Chromosome"/>
</dbReference>
<evidence type="ECO:0000256" key="4">
    <source>
        <dbReference type="ARBA" id="ARBA00023004"/>
    </source>
</evidence>
<protein>
    <submittedName>
        <fullName evidence="9">AmmeMemoRadiSam system radical SAM enzyme</fullName>
    </submittedName>
</protein>
<sequence length="344" mass="38177">MQPALLWKRQDDNAVLCQLCSHFCHIEPDERGKCGVRVNKDGDLFTLVADRVAAANLDPIEKKPLYHFYPGTTSFSVGTMGCNLACSFCQNYSLSFPPKQGQEVRGERFAPEQIVEAAKRYGAHSIAYTYSEPTIFFELVLPTAKLAHERGLKNVLVSNGFMSPQCLDELGPHIDAANIDLKGFTDDFYQQYCGAKLTPVKNNLKRIAKSDWWLEVTTLVIPGANDNPAELTRLAEFIAGNLGLEVPWHISRFHPTYKLMDRDSTPTKTLEMAYDIGKKAGLYYVYVGNVPGHPGNNTYCPGCNAVAIRREGFQVVKADLSKCSECGRPVHGVAMNALEDRYAG</sequence>
<dbReference type="AlphaFoldDB" id="A0A6P1ZC42"/>
<dbReference type="InterPro" id="IPR034457">
    <property type="entry name" value="Organic_radical-activating"/>
</dbReference>
<evidence type="ECO:0000256" key="3">
    <source>
        <dbReference type="ARBA" id="ARBA00022723"/>
    </source>
</evidence>
<evidence type="ECO:0000313" key="9">
    <source>
        <dbReference type="EMBL" id="TVM31351.1"/>
    </source>
</evidence>
<gene>
    <name evidence="9" type="primary">amrS</name>
    <name evidence="9" type="ORF">DQK91_18300</name>
    <name evidence="8" type="ORF">E8L03_19875</name>
</gene>
<dbReference type="PROSITE" id="PS51918">
    <property type="entry name" value="RADICAL_SAM"/>
    <property type="match status" value="1"/>
</dbReference>
<evidence type="ECO:0000313" key="8">
    <source>
        <dbReference type="EMBL" id="QJT11032.1"/>
    </source>
</evidence>
<keyword evidence="3 6" id="KW-0479">Metal-binding</keyword>
<dbReference type="InterPro" id="IPR058240">
    <property type="entry name" value="rSAM_sf"/>
</dbReference>
<keyword evidence="11" id="KW-1185">Reference proteome</keyword>
<dbReference type="GO" id="GO:0046872">
    <property type="term" value="F:metal ion binding"/>
    <property type="evidence" value="ECO:0007669"/>
    <property type="project" value="UniProtKB-KW"/>
</dbReference>
<proteinExistence type="predicted"/>
<evidence type="ECO:0000256" key="2">
    <source>
        <dbReference type="ARBA" id="ARBA00022691"/>
    </source>
</evidence>
<evidence type="ECO:0000259" key="7">
    <source>
        <dbReference type="PROSITE" id="PS51918"/>
    </source>
</evidence>
<keyword evidence="2 6" id="KW-0949">S-adenosyl-L-methionine</keyword>
<dbReference type="SFLD" id="SFLDG01101">
    <property type="entry name" value="Uncharacterised_Radical_SAM_Su"/>
    <property type="match status" value="1"/>
</dbReference>
<evidence type="ECO:0000256" key="5">
    <source>
        <dbReference type="ARBA" id="ARBA00023014"/>
    </source>
</evidence>
<accession>A0A6P1ZC42</accession>
<dbReference type="InterPro" id="IPR027596">
    <property type="entry name" value="AmmeMemoSam_rS"/>
</dbReference>
<evidence type="ECO:0000313" key="11">
    <source>
        <dbReference type="Proteomes" id="UP000503251"/>
    </source>
</evidence>
<dbReference type="RefSeq" id="WP_144306850.1">
    <property type="nucleotide sequence ID" value="NZ_CP039543.1"/>
</dbReference>
<keyword evidence="1" id="KW-0004">4Fe-4S</keyword>
<evidence type="ECO:0000313" key="10">
    <source>
        <dbReference type="Proteomes" id="UP000434052"/>
    </source>
</evidence>
<dbReference type="InterPro" id="IPR007197">
    <property type="entry name" value="rSAM"/>
</dbReference>
<feature type="binding site" evidence="6">
    <location>
        <position position="82"/>
    </location>
    <ligand>
        <name>[4Fe-4S] cluster</name>
        <dbReference type="ChEBI" id="CHEBI:49883"/>
        <note>4Fe-4S-S-AdoMet</note>
    </ligand>
</feature>
<keyword evidence="4 6" id="KW-0408">Iron</keyword>
<feature type="binding site" evidence="6">
    <location>
        <position position="86"/>
    </location>
    <ligand>
        <name>[4Fe-4S] cluster</name>
        <dbReference type="ChEBI" id="CHEBI:49883"/>
        <note>4Fe-4S-S-AdoMet</note>
    </ligand>
</feature>
<dbReference type="EMBL" id="CP039543">
    <property type="protein sequence ID" value="QJT11032.1"/>
    <property type="molecule type" value="Genomic_DNA"/>
</dbReference>
<organism evidence="9 10">
    <name type="scientific">Oceanidesulfovibrio marinus</name>
    <dbReference type="NCBI Taxonomy" id="370038"/>
    <lineage>
        <taxon>Bacteria</taxon>
        <taxon>Pseudomonadati</taxon>
        <taxon>Thermodesulfobacteriota</taxon>
        <taxon>Desulfovibrionia</taxon>
        <taxon>Desulfovibrionales</taxon>
        <taxon>Desulfovibrionaceae</taxon>
        <taxon>Oceanidesulfovibrio</taxon>
    </lineage>
</organism>
<dbReference type="Proteomes" id="UP000434052">
    <property type="component" value="Unassembled WGS sequence"/>
</dbReference>
<dbReference type="Pfam" id="PF04055">
    <property type="entry name" value="Radical_SAM"/>
    <property type="match status" value="1"/>
</dbReference>
<keyword evidence="5 6" id="KW-0411">Iron-sulfur</keyword>
<comment type="cofactor">
    <cofactor evidence="6">
        <name>[4Fe-4S] cluster</name>
        <dbReference type="ChEBI" id="CHEBI:49883"/>
    </cofactor>
    <text evidence="6">Binds 1 [4Fe-4S] cluster. The cluster is coordinated with 3 cysteines and an exchangeable S-adenosyl-L-methionine.</text>
</comment>
<evidence type="ECO:0000256" key="6">
    <source>
        <dbReference type="PIRSR" id="PIRSR004869-50"/>
    </source>
</evidence>
<dbReference type="OrthoDB" id="9778883at2"/>
<dbReference type="Gene3D" id="3.20.20.70">
    <property type="entry name" value="Aldolase class I"/>
    <property type="match status" value="1"/>
</dbReference>
<dbReference type="PANTHER" id="PTHR30352:SF5">
    <property type="entry name" value="PYRUVATE FORMATE-LYASE 1-ACTIVATING ENZYME"/>
    <property type="match status" value="1"/>
</dbReference>
<reference evidence="8 11" key="2">
    <citation type="submission" date="2019-04" db="EMBL/GenBank/DDBJ databases">
        <title>Isolation and culture of sulfate reducing bacteria from the cold seep of the South China Sea.</title>
        <authorList>
            <person name="Sun C."/>
            <person name="Liu R."/>
        </authorList>
    </citation>
    <scope>NUCLEOTIDE SEQUENCE [LARGE SCALE GENOMIC DNA]</scope>
    <source>
        <strain evidence="8 11">CS1</strain>
    </source>
</reference>
<reference evidence="9 10" key="1">
    <citation type="submission" date="2018-06" db="EMBL/GenBank/DDBJ databases">
        <title>Complete genome of Desulfovibrio marinus P48SEP.</title>
        <authorList>
            <person name="Crispim J.S."/>
            <person name="Vidigal P.M.P."/>
            <person name="Silva L.C.F."/>
            <person name="Araujo L.C."/>
            <person name="Laguardia C.N."/>
            <person name="Dias R.S."/>
            <person name="Sousa M.P."/>
            <person name="Paula S.O."/>
            <person name="Silva C."/>
        </authorList>
    </citation>
    <scope>NUCLEOTIDE SEQUENCE [LARGE SCALE GENOMIC DNA]</scope>
    <source>
        <strain evidence="9 10">P48SEP</strain>
    </source>
</reference>
<name>A0A6P1ZC42_9BACT</name>
<feature type="binding site" evidence="6">
    <location>
        <position position="89"/>
    </location>
    <ligand>
        <name>[4Fe-4S] cluster</name>
        <dbReference type="ChEBI" id="CHEBI:49883"/>
        <note>4Fe-4S-S-AdoMet</note>
    </ligand>
</feature>
<dbReference type="SUPFAM" id="SSF102114">
    <property type="entry name" value="Radical SAM enzymes"/>
    <property type="match status" value="1"/>
</dbReference>
<dbReference type="InterPro" id="IPR013785">
    <property type="entry name" value="Aldolase_TIM"/>
</dbReference>
<dbReference type="PANTHER" id="PTHR30352">
    <property type="entry name" value="PYRUVATE FORMATE-LYASE-ACTIVATING ENZYME"/>
    <property type="match status" value="1"/>
</dbReference>
<dbReference type="SFLD" id="SFLDS00029">
    <property type="entry name" value="Radical_SAM"/>
    <property type="match status" value="1"/>
</dbReference>
<dbReference type="GO" id="GO:0051539">
    <property type="term" value="F:4 iron, 4 sulfur cluster binding"/>
    <property type="evidence" value="ECO:0007669"/>
    <property type="project" value="UniProtKB-KW"/>
</dbReference>
<dbReference type="GO" id="GO:0003824">
    <property type="term" value="F:catalytic activity"/>
    <property type="evidence" value="ECO:0007669"/>
    <property type="project" value="InterPro"/>
</dbReference>
<evidence type="ECO:0000256" key="1">
    <source>
        <dbReference type="ARBA" id="ARBA00022485"/>
    </source>
</evidence>
<dbReference type="CDD" id="cd01335">
    <property type="entry name" value="Radical_SAM"/>
    <property type="match status" value="1"/>
</dbReference>
<dbReference type="NCBIfam" id="TIGR04337">
    <property type="entry name" value="AmmeMemoSam_rS"/>
    <property type="match status" value="1"/>
</dbReference>